<dbReference type="KEGG" id="thyd:TTHT_1813"/>
<feature type="domain" description="Mut7-C RNAse" evidence="1">
    <location>
        <begin position="1"/>
        <end position="133"/>
    </location>
</feature>
<dbReference type="EMBL" id="AP017470">
    <property type="protein sequence ID" value="BBB33274.1"/>
    <property type="molecule type" value="Genomic_DNA"/>
</dbReference>
<sequence>MLGTLAKWLRILGYDTLFFPYARDDFLIKLAEKGERILLTKDRELAESFEKSYFVKSEKLERQLCEVIKSFSLKKREKSRCSVCNGELEKLNKDEIRNLVPYYVFQTQETFFRCKNCGKIYWKGTHVEKIERFIEKVYQDMDCE</sequence>
<dbReference type="InterPro" id="IPR002782">
    <property type="entry name" value="Mut7-C_RNAse_dom"/>
</dbReference>
<evidence type="ECO:0000313" key="3">
    <source>
        <dbReference type="Proteomes" id="UP000595564"/>
    </source>
</evidence>
<dbReference type="Pfam" id="PF01927">
    <property type="entry name" value="Mut7-C"/>
    <property type="match status" value="1"/>
</dbReference>
<evidence type="ECO:0000259" key="1">
    <source>
        <dbReference type="Pfam" id="PF01927"/>
    </source>
</evidence>
<dbReference type="AlphaFoldDB" id="A0A7R6PGF6"/>
<name>A0A7R6PGF6_9BACT</name>
<organism evidence="2 3">
    <name type="scientific">Thermotomaculum hydrothermale</name>
    <dbReference type="NCBI Taxonomy" id="981385"/>
    <lineage>
        <taxon>Bacteria</taxon>
        <taxon>Pseudomonadati</taxon>
        <taxon>Acidobacteriota</taxon>
        <taxon>Holophagae</taxon>
        <taxon>Thermotomaculales</taxon>
        <taxon>Thermotomaculaceae</taxon>
        <taxon>Thermotomaculum</taxon>
    </lineage>
</organism>
<keyword evidence="3" id="KW-1185">Reference proteome</keyword>
<proteinExistence type="predicted"/>
<evidence type="ECO:0000313" key="2">
    <source>
        <dbReference type="EMBL" id="BBB33274.1"/>
    </source>
</evidence>
<reference evidence="2 3" key="1">
    <citation type="journal article" date="2012" name="Extremophiles">
        <title>Thermotomaculum hydrothermale gen. nov., sp. nov., a novel heterotrophic thermophile within the phylum Acidobacteria from a deep-sea hydrothermal vent chimney in the Southern Okinawa Trough.</title>
        <authorList>
            <person name="Izumi H."/>
            <person name="Nunoura T."/>
            <person name="Miyazaki M."/>
            <person name="Mino S."/>
            <person name="Toki T."/>
            <person name="Takai K."/>
            <person name="Sako Y."/>
            <person name="Sawabe T."/>
            <person name="Nakagawa S."/>
        </authorList>
    </citation>
    <scope>NUCLEOTIDE SEQUENCE [LARGE SCALE GENOMIC DNA]</scope>
    <source>
        <strain evidence="2 3">AC55</strain>
    </source>
</reference>
<protein>
    <recommendedName>
        <fullName evidence="1">Mut7-C RNAse domain-containing protein</fullName>
    </recommendedName>
</protein>
<dbReference type="Proteomes" id="UP000595564">
    <property type="component" value="Chromosome"/>
</dbReference>
<gene>
    <name evidence="2" type="ORF">TTHT_1813</name>
</gene>
<dbReference type="PANTHER" id="PTHR39081">
    <property type="entry name" value="MUT7-C DOMAIN-CONTAINING PROTEIN"/>
    <property type="match status" value="1"/>
</dbReference>
<dbReference type="PANTHER" id="PTHR39081:SF1">
    <property type="entry name" value="MUT7-C RNASE DOMAIN-CONTAINING PROTEIN"/>
    <property type="match status" value="1"/>
</dbReference>
<accession>A0A7R6PGF6</accession>